<dbReference type="EnsemblMetazoa" id="G13234.2">
    <property type="protein sequence ID" value="G13234.2:cds"/>
    <property type="gene ID" value="G13234"/>
</dbReference>
<feature type="compositionally biased region" description="Low complexity" evidence="1">
    <location>
        <begin position="456"/>
        <end position="476"/>
    </location>
</feature>
<dbReference type="OrthoDB" id="6124434at2759"/>
<dbReference type="EnsemblMetazoa" id="G13234.5">
    <property type="protein sequence ID" value="G13234.5:cds"/>
    <property type="gene ID" value="G13234"/>
</dbReference>
<feature type="compositionally biased region" description="Acidic residues" evidence="1">
    <location>
        <begin position="329"/>
        <end position="361"/>
    </location>
</feature>
<evidence type="ECO:0000313" key="2">
    <source>
        <dbReference type="EnsemblMetazoa" id="G13234.5:cds"/>
    </source>
</evidence>
<organism evidence="2 3">
    <name type="scientific">Magallana gigas</name>
    <name type="common">Pacific oyster</name>
    <name type="synonym">Crassostrea gigas</name>
    <dbReference type="NCBI Taxonomy" id="29159"/>
    <lineage>
        <taxon>Eukaryota</taxon>
        <taxon>Metazoa</taxon>
        <taxon>Spiralia</taxon>
        <taxon>Lophotrochozoa</taxon>
        <taxon>Mollusca</taxon>
        <taxon>Bivalvia</taxon>
        <taxon>Autobranchia</taxon>
        <taxon>Pteriomorphia</taxon>
        <taxon>Ostreida</taxon>
        <taxon>Ostreoidea</taxon>
        <taxon>Ostreidae</taxon>
        <taxon>Magallana</taxon>
    </lineage>
</organism>
<evidence type="ECO:0000313" key="3">
    <source>
        <dbReference type="Proteomes" id="UP000005408"/>
    </source>
</evidence>
<feature type="compositionally biased region" description="Basic and acidic residues" evidence="1">
    <location>
        <begin position="362"/>
        <end position="407"/>
    </location>
</feature>
<dbReference type="OMA" id="KITERVW"/>
<feature type="region of interest" description="Disordered" evidence="1">
    <location>
        <begin position="211"/>
        <end position="254"/>
    </location>
</feature>
<feature type="region of interest" description="Disordered" evidence="1">
    <location>
        <begin position="328"/>
        <end position="571"/>
    </location>
</feature>
<dbReference type="Proteomes" id="UP000005408">
    <property type="component" value="Unassembled WGS sequence"/>
</dbReference>
<sequence>METVSRDMAESDPRFRTWEELEDIPAIDSTVRWYERFKQACSVTEAGLSALEWGIQSLADILQIKRLAGSYIDVVTGDKIADLKESYPILQKRPQKIIKITKHRSVRFVKRTTRSALDNFLGKSLTFVLNTMLWFSEGITQCLEPKAITTSEKHVQTSPISTEKSPEMAWVDKITEEDQSLLELFRRFLMFPLTFFICFLKETKIFINGSKHNKSSHSGPVRKSTRSVKSKTMSPERLQEIHARRKVSPRKRLPSSSFLGNLKNATFRLFGLSTSHVKQTDIRKFLTCSKHKSLNECSLLTCEQKKRKHPDQSDGSEDDLTNLDLDSYLSEEDPDYEPTDEDTTDVSIDSEEEVSEGELEVESSKDGAFKMLKEKSKSTSVSDDKQIPGDKALDTKRTDNNKNEKSVLKPSFEITETKTSVPKTMEKASPVSQTKPMEKGSKPTQKVPDPPVAPLQSQRPPSESSAPSQPQRPSLPVSNAPMQQMMSPHGNKNKHNKSGGNSKNVSSPNRHVKQHSCKTPENKENLETSLEKELSKQGGKNAPVVKETQEQPKSANSSAKESDILVKTAKT</sequence>
<protein>
    <submittedName>
        <fullName evidence="2">Uncharacterized protein</fullName>
    </submittedName>
</protein>
<accession>A0A8W8I9U2</accession>
<reference evidence="2" key="1">
    <citation type="submission" date="2022-08" db="UniProtKB">
        <authorList>
            <consortium name="EnsemblMetazoa"/>
        </authorList>
    </citation>
    <scope>IDENTIFICATION</scope>
    <source>
        <strain evidence="2">05x7-T-G4-1.051#20</strain>
    </source>
</reference>
<dbReference type="AlphaFoldDB" id="A0A8W8I9U2"/>
<feature type="compositionally biased region" description="Low complexity" evidence="1">
    <location>
        <begin position="498"/>
        <end position="509"/>
    </location>
</feature>
<evidence type="ECO:0000256" key="1">
    <source>
        <dbReference type="SAM" id="MobiDB-lite"/>
    </source>
</evidence>
<proteinExistence type="predicted"/>
<name>A0A8W8I9U2_MAGGI</name>
<feature type="compositionally biased region" description="Basic residues" evidence="1">
    <location>
        <begin position="243"/>
        <end position="253"/>
    </location>
</feature>
<keyword evidence="3" id="KW-1185">Reference proteome</keyword>
<feature type="compositionally biased region" description="Basic and acidic residues" evidence="1">
    <location>
        <begin position="518"/>
        <end position="535"/>
    </location>
</feature>